<dbReference type="EMBL" id="AP014598">
    <property type="protein sequence ID" value="BAU19212.1"/>
    <property type="molecule type" value="Genomic_DNA"/>
</dbReference>
<evidence type="ECO:0000313" key="6">
    <source>
        <dbReference type="EMBL" id="BAU19212.1"/>
    </source>
</evidence>
<proteinExistence type="predicted"/>
<feature type="region of interest" description="Disordered" evidence="1">
    <location>
        <begin position="252"/>
        <end position="297"/>
    </location>
</feature>
<dbReference type="Proteomes" id="UP000217431">
    <property type="component" value="Chromosome II"/>
</dbReference>
<feature type="region of interest" description="Disordered" evidence="1">
    <location>
        <begin position="332"/>
        <end position="353"/>
    </location>
</feature>
<reference evidence="4 7" key="1">
    <citation type="journal article" date="2016" name="DNA Res.">
        <title>The complete genome sequencing of Prevotella intermedia strain OMA14 and a subsequent fine-scale, intra-species genomic comparison reveal an unusual amplification of conjugative and mobile transposons and identify a novel Prevotella-lineage-specific repeat.</title>
        <authorList>
            <person name="Naito M."/>
            <person name="Ogura Y."/>
            <person name="Itoh T."/>
            <person name="Shoji M."/>
            <person name="Okamoto M."/>
            <person name="Hayashi T."/>
            <person name="Nakayama K."/>
        </authorList>
    </citation>
    <scope>NUCLEOTIDE SEQUENCE [LARGE SCALE GENOMIC DNA]</scope>
    <source>
        <strain evidence="4 7">OMA14</strain>
    </source>
</reference>
<dbReference type="EMBL" id="AP014597">
    <property type="protein sequence ID" value="BAU17782.1"/>
    <property type="molecule type" value="Genomic_DNA"/>
</dbReference>
<evidence type="ECO:0000313" key="5">
    <source>
        <dbReference type="EMBL" id="BAU18828.1"/>
    </source>
</evidence>
<evidence type="ECO:0000313" key="3">
    <source>
        <dbReference type="EMBL" id="BAU17209.1"/>
    </source>
</evidence>
<gene>
    <name evidence="3" type="ORF">PIOMA14_I_0701</name>
    <name evidence="4" type="ORF">PIOMA14_I_1274</name>
    <name evidence="5" type="ORF">PIOMA14_II_0323</name>
    <name evidence="6" type="ORF">PIOMA14_II_0708</name>
</gene>
<dbReference type="Proteomes" id="UP000217431">
    <property type="component" value="Chromosome I"/>
</dbReference>
<sequence>MIGKCKAIAHGSTALDYIFREGKLGKHLVSNHIYGTTPKEIYGEMKMVSDYNTRCRNKFLRIEIGIAPKDEKRLSLESVRNLASNFARQIGLKNHQWVAVTHKDTDNMHIHIIVNRISLYGEVYDTTFVSNRAARVAEELSRKYDMTIAKEVKTDRKHQKEKSNPTREQTKKEVRQICYALLDKYRGTDITRHSMFLYELNKKGITIERMKNKQGKVYGLKFSYAGQSFKASEIGKEFGYRSLQKNFEVTNKEESKMPHQTIQKQTEKKEQPDTGYQLVPPSRSSISQDNDTSQVQNPIGAVADTIVSAADELMEGLGDLITPTAQGDDYAETAWQRKLRNQASRKKKRGRGL</sequence>
<feature type="region of interest" description="Disordered" evidence="1">
    <location>
        <begin position="151"/>
        <end position="170"/>
    </location>
</feature>
<dbReference type="EMBL" id="AP014597">
    <property type="protein sequence ID" value="BAU17209.1"/>
    <property type="molecule type" value="Genomic_DNA"/>
</dbReference>
<evidence type="ECO:0000313" key="7">
    <source>
        <dbReference type="Proteomes" id="UP000217431"/>
    </source>
</evidence>
<dbReference type="InterPro" id="IPR005094">
    <property type="entry name" value="Endonuclease_MobA/VirD2"/>
</dbReference>
<feature type="compositionally biased region" description="Polar residues" evidence="1">
    <location>
        <begin position="282"/>
        <end position="297"/>
    </location>
</feature>
<name>A0A0S3UJW6_PREIN</name>
<accession>A0A0S3UJW6</accession>
<feature type="compositionally biased region" description="Basic residues" evidence="1">
    <location>
        <begin position="337"/>
        <end position="353"/>
    </location>
</feature>
<feature type="compositionally biased region" description="Basic and acidic residues" evidence="1">
    <location>
        <begin position="161"/>
        <end position="170"/>
    </location>
</feature>
<dbReference type="EMBL" id="AP014598">
    <property type="protein sequence ID" value="BAU18828.1"/>
    <property type="molecule type" value="Genomic_DNA"/>
</dbReference>
<evidence type="ECO:0000256" key="1">
    <source>
        <dbReference type="SAM" id="MobiDB-lite"/>
    </source>
</evidence>
<organism evidence="4 7">
    <name type="scientific">Prevotella intermedia</name>
    <dbReference type="NCBI Taxonomy" id="28131"/>
    <lineage>
        <taxon>Bacteria</taxon>
        <taxon>Pseudomonadati</taxon>
        <taxon>Bacteroidota</taxon>
        <taxon>Bacteroidia</taxon>
        <taxon>Bacteroidales</taxon>
        <taxon>Prevotellaceae</taxon>
        <taxon>Prevotella</taxon>
    </lineage>
</organism>
<dbReference type="AlphaFoldDB" id="A0A0S3UJW6"/>
<protein>
    <submittedName>
        <fullName evidence="4">Relaxase/mobilisation nuclease</fullName>
    </submittedName>
    <submittedName>
        <fullName evidence="3">Relaxase/mobilization nuclease</fullName>
    </submittedName>
</protein>
<evidence type="ECO:0000259" key="2">
    <source>
        <dbReference type="Pfam" id="PF03432"/>
    </source>
</evidence>
<feature type="domain" description="MobA/VirD2-like nuclease" evidence="2">
    <location>
        <begin position="17"/>
        <end position="145"/>
    </location>
</feature>
<evidence type="ECO:0000313" key="4">
    <source>
        <dbReference type="EMBL" id="BAU17782.1"/>
    </source>
</evidence>
<dbReference type="RefSeq" id="WP_096405194.1">
    <property type="nucleotide sequence ID" value="NZ_AP014597.1"/>
</dbReference>
<dbReference type="Pfam" id="PF03432">
    <property type="entry name" value="Relaxase"/>
    <property type="match status" value="1"/>
</dbReference>